<organism evidence="14 15">
    <name type="scientific">Aquimarina amphilecti</name>
    <dbReference type="NCBI Taxonomy" id="1038014"/>
    <lineage>
        <taxon>Bacteria</taxon>
        <taxon>Pseudomonadati</taxon>
        <taxon>Bacteroidota</taxon>
        <taxon>Flavobacteriia</taxon>
        <taxon>Flavobacteriales</taxon>
        <taxon>Flavobacteriaceae</taxon>
        <taxon>Aquimarina</taxon>
    </lineage>
</organism>
<evidence type="ECO:0000256" key="10">
    <source>
        <dbReference type="PROSITE-ProRule" id="PRU01360"/>
    </source>
</evidence>
<evidence type="ECO:0000256" key="11">
    <source>
        <dbReference type="RuleBase" id="RU003357"/>
    </source>
</evidence>
<dbReference type="STRING" id="1038014.SAMN04487910_3210"/>
<dbReference type="GO" id="GO:0009279">
    <property type="term" value="C:cell outer membrane"/>
    <property type="evidence" value="ECO:0007669"/>
    <property type="project" value="UniProtKB-SubCell"/>
</dbReference>
<evidence type="ECO:0000256" key="8">
    <source>
        <dbReference type="ARBA" id="ARBA00023170"/>
    </source>
</evidence>
<keyword evidence="3 10" id="KW-1134">Transmembrane beta strand</keyword>
<dbReference type="EMBL" id="FOAB01000005">
    <property type="protein sequence ID" value="SEL73276.1"/>
    <property type="molecule type" value="Genomic_DNA"/>
</dbReference>
<evidence type="ECO:0000256" key="3">
    <source>
        <dbReference type="ARBA" id="ARBA00022452"/>
    </source>
</evidence>
<dbReference type="GO" id="GO:0015344">
    <property type="term" value="F:siderophore uptake transmembrane transporter activity"/>
    <property type="evidence" value="ECO:0007669"/>
    <property type="project" value="TreeGrafter"/>
</dbReference>
<dbReference type="InterPro" id="IPR012910">
    <property type="entry name" value="Plug_dom"/>
</dbReference>
<proteinExistence type="inferred from homology"/>
<dbReference type="Gene3D" id="2.40.170.20">
    <property type="entry name" value="TonB-dependent receptor, beta-barrel domain"/>
    <property type="match status" value="1"/>
</dbReference>
<dbReference type="Gene3D" id="2.170.130.10">
    <property type="entry name" value="TonB-dependent receptor, plug domain"/>
    <property type="match status" value="1"/>
</dbReference>
<keyword evidence="8" id="KW-0675">Receptor</keyword>
<evidence type="ECO:0000256" key="9">
    <source>
        <dbReference type="ARBA" id="ARBA00023237"/>
    </source>
</evidence>
<dbReference type="InterPro" id="IPR037066">
    <property type="entry name" value="Plug_dom_sf"/>
</dbReference>
<dbReference type="PANTHER" id="PTHR30069:SF29">
    <property type="entry name" value="HEMOGLOBIN AND HEMOGLOBIN-HAPTOGLOBIN-BINDING PROTEIN 1-RELATED"/>
    <property type="match status" value="1"/>
</dbReference>
<dbReference type="InterPro" id="IPR000531">
    <property type="entry name" value="Beta-barrel_TonB"/>
</dbReference>
<evidence type="ECO:0000256" key="7">
    <source>
        <dbReference type="ARBA" id="ARBA00023136"/>
    </source>
</evidence>
<sequence length="1024" mass="112394">MRNILLYLFVITTHLCVAQESTVSGKTVNSKTGEPLPFVNIINKSKNAGTTSDFDGIFSITAEKGEVLEFSSVGFKTITIVVGDTKVLDIQFEEDIAELESVVVIGYGTQRKKEVTGAVATVQAEVLDQLQPQKAIEGLRGTTAGVQVTQQGGNPGAAFNIAIRGVSSNVNNEPQVFIDGGLSDFDNINPDDIETFTVLKDAQAAIYGVSAGNGVILITTKSGRKNRKASFSYSTYTGFQNVSKKINVLNATEYGLIQNEKFINGGGAIRFPNIASLGRGTDWQEEIFTEAPVTNHSIQVTGGGEKFSYLLSGAHLDQEGAIGGSKAKYIRDNVRLKLNVDLYPTLKLFTDVNYLHTNNRGVFANGLGSVTFNALNSEPYLAVRDENGVLTLGSSDSSNEVYNPVTQLQNSYNDFDQSRFSGNIALDYKILPNLRLKPRFNITSQNDKARQFTPSFFYGPSKSANIADEENTVSEQFRVNNNYVFDFVATYNKTFAEKHQTTLTVGTTAQRFWGYGISASAFNIPFNSWEFATVANGTIFSPSLEDDERPNPENFNGKYEYENTKSAFFGRFQYDFEGKYLFSALYRIDKSSSFGPEFNTGFFPSFTAGWVVSEERFLNESNTVNFLKLRGSYGIVGNDAALSQISGAFRSNINATSDYAIGGGNQVIFGVAPGRLPNPSLKWEEAKLFDVGIDLELFNNKVSVVADYFNKTTEDLLVDGLEAEGISGGSAPGSSFPVQNAGTVVNKGFEFSVNYNKQINKNLEVTIGGNFTTIDNEVTKVNQGGFIERRGFRLDQASTRFQEGLPIGSFYGYQTDGIFQTQAEIDNHAIYNLGAPVAPGDLRFVDINNDGEITEDDRTYIGDPLPDFTLGINLTVEYKGFDLGVYTYASVGNELLRSYERDNPAVNQLDYVLGRWTGPGSSNTIPRVTTEANNNGVLSSFYVEDASYFRINNVQLGYNLPSDMLDKLKIEKVRVYGTVNNLYTFTEYKGYDPAALGGDVISRGVDNGFYPSVRTMTLGLNVKF</sequence>
<dbReference type="InterPro" id="IPR036942">
    <property type="entry name" value="Beta-barrel_TonB_sf"/>
</dbReference>
<dbReference type="PROSITE" id="PS52016">
    <property type="entry name" value="TONB_DEPENDENT_REC_3"/>
    <property type="match status" value="1"/>
</dbReference>
<dbReference type="SUPFAM" id="SSF56935">
    <property type="entry name" value="Porins"/>
    <property type="match status" value="1"/>
</dbReference>
<dbReference type="Pfam" id="PF13715">
    <property type="entry name" value="CarbopepD_reg_2"/>
    <property type="match status" value="1"/>
</dbReference>
<evidence type="ECO:0000256" key="1">
    <source>
        <dbReference type="ARBA" id="ARBA00004571"/>
    </source>
</evidence>
<keyword evidence="15" id="KW-1185">Reference proteome</keyword>
<evidence type="ECO:0000256" key="4">
    <source>
        <dbReference type="ARBA" id="ARBA00022692"/>
    </source>
</evidence>
<dbReference type="Proteomes" id="UP000198521">
    <property type="component" value="Unassembled WGS sequence"/>
</dbReference>
<feature type="domain" description="TonB-dependent receptor-like beta-barrel" evidence="12">
    <location>
        <begin position="372"/>
        <end position="878"/>
    </location>
</feature>
<evidence type="ECO:0000259" key="12">
    <source>
        <dbReference type="Pfam" id="PF00593"/>
    </source>
</evidence>
<accession>A0A1H7SMD3</accession>
<evidence type="ECO:0000256" key="2">
    <source>
        <dbReference type="ARBA" id="ARBA00022448"/>
    </source>
</evidence>
<keyword evidence="9 10" id="KW-0998">Cell outer membrane</keyword>
<evidence type="ECO:0000256" key="5">
    <source>
        <dbReference type="ARBA" id="ARBA00022729"/>
    </source>
</evidence>
<protein>
    <submittedName>
        <fullName evidence="14">TonB-linked outer membrane protein, SusC/RagA family</fullName>
    </submittedName>
</protein>
<dbReference type="NCBIfam" id="TIGR04057">
    <property type="entry name" value="SusC_RagA_signa"/>
    <property type="match status" value="1"/>
</dbReference>
<dbReference type="GO" id="GO:0044718">
    <property type="term" value="P:siderophore transmembrane transport"/>
    <property type="evidence" value="ECO:0007669"/>
    <property type="project" value="TreeGrafter"/>
</dbReference>
<keyword evidence="2 10" id="KW-0813">Transport</keyword>
<gene>
    <name evidence="14" type="ORF">SAMN04487910_3210</name>
</gene>
<keyword evidence="5" id="KW-0732">Signal</keyword>
<dbReference type="InterPro" id="IPR023997">
    <property type="entry name" value="TonB-dep_OMP_SusC/RagA_CS"/>
</dbReference>
<dbReference type="InterPro" id="IPR039426">
    <property type="entry name" value="TonB-dep_rcpt-like"/>
</dbReference>
<dbReference type="RefSeq" id="WP_091410288.1">
    <property type="nucleotide sequence ID" value="NZ_FOAB01000005.1"/>
</dbReference>
<dbReference type="InterPro" id="IPR023996">
    <property type="entry name" value="TonB-dep_OMP_SusC/RagA"/>
</dbReference>
<reference evidence="15" key="1">
    <citation type="submission" date="2016-10" db="EMBL/GenBank/DDBJ databases">
        <authorList>
            <person name="Varghese N."/>
            <person name="Submissions S."/>
        </authorList>
    </citation>
    <scope>NUCLEOTIDE SEQUENCE [LARGE SCALE GENOMIC DNA]</scope>
    <source>
        <strain evidence="15">DSM 25232 / NCIMB 14723 / 92V</strain>
    </source>
</reference>
<feature type="domain" description="TonB-dependent receptor plug" evidence="13">
    <location>
        <begin position="112"/>
        <end position="215"/>
    </location>
</feature>
<dbReference type="InterPro" id="IPR008969">
    <property type="entry name" value="CarboxyPept-like_regulatory"/>
</dbReference>
<name>A0A1H7SMD3_AQUAM</name>
<evidence type="ECO:0000256" key="6">
    <source>
        <dbReference type="ARBA" id="ARBA00023077"/>
    </source>
</evidence>
<comment type="similarity">
    <text evidence="10 11">Belongs to the TonB-dependent receptor family.</text>
</comment>
<evidence type="ECO:0000313" key="14">
    <source>
        <dbReference type="EMBL" id="SEL73276.1"/>
    </source>
</evidence>
<dbReference type="AlphaFoldDB" id="A0A1H7SMD3"/>
<dbReference type="Pfam" id="PF07715">
    <property type="entry name" value="Plug"/>
    <property type="match status" value="1"/>
</dbReference>
<keyword evidence="6 11" id="KW-0798">TonB box</keyword>
<evidence type="ECO:0000313" key="15">
    <source>
        <dbReference type="Proteomes" id="UP000198521"/>
    </source>
</evidence>
<keyword evidence="7 10" id="KW-0472">Membrane</keyword>
<dbReference type="Pfam" id="PF00593">
    <property type="entry name" value="TonB_dep_Rec_b-barrel"/>
    <property type="match status" value="1"/>
</dbReference>
<evidence type="ECO:0000259" key="13">
    <source>
        <dbReference type="Pfam" id="PF07715"/>
    </source>
</evidence>
<comment type="subcellular location">
    <subcellularLocation>
        <location evidence="1 10">Cell outer membrane</location>
        <topology evidence="1 10">Multi-pass membrane protein</topology>
    </subcellularLocation>
</comment>
<dbReference type="NCBIfam" id="TIGR04056">
    <property type="entry name" value="OMP_RagA_SusC"/>
    <property type="match status" value="1"/>
</dbReference>
<keyword evidence="4 10" id="KW-0812">Transmembrane</keyword>
<dbReference type="OrthoDB" id="9768177at2"/>
<dbReference type="PANTHER" id="PTHR30069">
    <property type="entry name" value="TONB-DEPENDENT OUTER MEMBRANE RECEPTOR"/>
    <property type="match status" value="1"/>
</dbReference>
<dbReference type="SUPFAM" id="SSF49464">
    <property type="entry name" value="Carboxypeptidase regulatory domain-like"/>
    <property type="match status" value="1"/>
</dbReference>